<dbReference type="Gene3D" id="3.90.1200.10">
    <property type="match status" value="1"/>
</dbReference>
<dbReference type="Proteomes" id="UP001595937">
    <property type="component" value="Unassembled WGS sequence"/>
</dbReference>
<evidence type="ECO:0000259" key="1">
    <source>
        <dbReference type="Pfam" id="PF01636"/>
    </source>
</evidence>
<gene>
    <name evidence="2" type="ORF">ACFPK8_07875</name>
</gene>
<proteinExistence type="predicted"/>
<evidence type="ECO:0000313" key="3">
    <source>
        <dbReference type="Proteomes" id="UP001595937"/>
    </source>
</evidence>
<keyword evidence="3" id="KW-1185">Reference proteome</keyword>
<dbReference type="SUPFAM" id="SSF56112">
    <property type="entry name" value="Protein kinase-like (PK-like)"/>
    <property type="match status" value="1"/>
</dbReference>
<reference evidence="3" key="1">
    <citation type="journal article" date="2019" name="Int. J. Syst. Evol. Microbiol.">
        <title>The Global Catalogue of Microorganisms (GCM) 10K type strain sequencing project: providing services to taxonomists for standard genome sequencing and annotation.</title>
        <authorList>
            <consortium name="The Broad Institute Genomics Platform"/>
            <consortium name="The Broad Institute Genome Sequencing Center for Infectious Disease"/>
            <person name="Wu L."/>
            <person name="Ma J."/>
        </authorList>
    </citation>
    <scope>NUCLEOTIDE SEQUENCE [LARGE SCALE GENOMIC DNA]</scope>
    <source>
        <strain evidence="3">CGMCC 1.16455</strain>
    </source>
</reference>
<evidence type="ECO:0000313" key="2">
    <source>
        <dbReference type="EMBL" id="MFC5297427.1"/>
    </source>
</evidence>
<dbReference type="GeneID" id="303298222"/>
<organism evidence="2 3">
    <name type="scientific">Brachybacterium tyrofermentans</name>
    <dbReference type="NCBI Taxonomy" id="47848"/>
    <lineage>
        <taxon>Bacteria</taxon>
        <taxon>Bacillati</taxon>
        <taxon>Actinomycetota</taxon>
        <taxon>Actinomycetes</taxon>
        <taxon>Micrococcales</taxon>
        <taxon>Dermabacteraceae</taxon>
        <taxon>Brachybacterium</taxon>
    </lineage>
</organism>
<feature type="domain" description="Aminoglycoside phosphotransferase" evidence="1">
    <location>
        <begin position="105"/>
        <end position="177"/>
    </location>
</feature>
<dbReference type="Pfam" id="PF01636">
    <property type="entry name" value="APH"/>
    <property type="match status" value="2"/>
</dbReference>
<dbReference type="InterPro" id="IPR011009">
    <property type="entry name" value="Kinase-like_dom_sf"/>
</dbReference>
<sequence>MSGPREIRIDGTTVRRPRKPWTPTIHALLEHLGAQGLPVPRPLGLDDRFEYVSLVPGLAGDDAWPDGLSPDAARSLGRLLRAVHEATRTWIPPADAVWSVPSTPSTPICHGDPKPGNVAWRDGIAVGLFDWDAARPGDPVEDLAYALLWAVPVDVDPDDAPLSPAEAELRRARARALLEGYGWNAPIDVVEAAASRHEQAIDEVEWLGTHGHEPHATWVTQGWPTTWRSHLESMHEAGRRTFPVPLPR</sequence>
<dbReference type="EMBL" id="JBHSLN010000021">
    <property type="protein sequence ID" value="MFC5297427.1"/>
    <property type="molecule type" value="Genomic_DNA"/>
</dbReference>
<protein>
    <submittedName>
        <fullName evidence="2">Phosphotransferase enzyme family protein</fullName>
    </submittedName>
</protein>
<feature type="domain" description="Aminoglycoside phosphotransferase" evidence="1">
    <location>
        <begin position="22"/>
        <end position="94"/>
    </location>
</feature>
<dbReference type="RefSeq" id="WP_193118819.1">
    <property type="nucleotide sequence ID" value="NZ_BAAAIR010000044.1"/>
</dbReference>
<comment type="caution">
    <text evidence="2">The sequence shown here is derived from an EMBL/GenBank/DDBJ whole genome shotgun (WGS) entry which is preliminary data.</text>
</comment>
<accession>A0ABW0FDY3</accession>
<dbReference type="InterPro" id="IPR002575">
    <property type="entry name" value="Aminoglycoside_PTrfase"/>
</dbReference>
<name>A0ABW0FDY3_9MICO</name>